<dbReference type="EMBL" id="JAUBDI010000010">
    <property type="protein sequence ID" value="MDW0113819.1"/>
    <property type="molecule type" value="Genomic_DNA"/>
</dbReference>
<keyword evidence="2" id="KW-1133">Transmembrane helix</keyword>
<evidence type="ECO:0000256" key="2">
    <source>
        <dbReference type="SAM" id="Phobius"/>
    </source>
</evidence>
<organism evidence="3 4">
    <name type="scientific">Sporosarcina saromensis</name>
    <dbReference type="NCBI Taxonomy" id="359365"/>
    <lineage>
        <taxon>Bacteria</taxon>
        <taxon>Bacillati</taxon>
        <taxon>Bacillota</taxon>
        <taxon>Bacilli</taxon>
        <taxon>Bacillales</taxon>
        <taxon>Caryophanaceae</taxon>
        <taxon>Sporosarcina</taxon>
    </lineage>
</organism>
<reference evidence="3 4" key="1">
    <citation type="submission" date="2023-06" db="EMBL/GenBank/DDBJ databases">
        <title>Sporosarcina sp. nov., isolated from Korean traditional fermented seafood 'Jeotgal'.</title>
        <authorList>
            <person name="Yang A.I."/>
            <person name="Shin N.-R."/>
        </authorList>
    </citation>
    <scope>NUCLEOTIDE SEQUENCE [LARGE SCALE GENOMIC DNA]</scope>
    <source>
        <strain evidence="3 4">KCTC13119</strain>
    </source>
</reference>
<keyword evidence="2" id="KW-0472">Membrane</keyword>
<feature type="coiled-coil region" evidence="1">
    <location>
        <begin position="43"/>
        <end position="77"/>
    </location>
</feature>
<keyword evidence="1" id="KW-0175">Coiled coil</keyword>
<evidence type="ECO:0000313" key="4">
    <source>
        <dbReference type="Proteomes" id="UP001282284"/>
    </source>
</evidence>
<proteinExistence type="predicted"/>
<evidence type="ECO:0000256" key="1">
    <source>
        <dbReference type="SAM" id="Coils"/>
    </source>
</evidence>
<comment type="caution">
    <text evidence="3">The sequence shown here is derived from an EMBL/GenBank/DDBJ whole genome shotgun (WGS) entry which is preliminary data.</text>
</comment>
<gene>
    <name evidence="3" type="ORF">QT711_11530</name>
</gene>
<protein>
    <submittedName>
        <fullName evidence="3">Uncharacterized protein</fullName>
    </submittedName>
</protein>
<keyword evidence="4" id="KW-1185">Reference proteome</keyword>
<evidence type="ECO:0000313" key="3">
    <source>
        <dbReference type="EMBL" id="MDW0113819.1"/>
    </source>
</evidence>
<dbReference type="RefSeq" id="WP_317944405.1">
    <property type="nucleotide sequence ID" value="NZ_JAUBDI010000010.1"/>
</dbReference>
<name>A0ABU4GA14_9BACL</name>
<feature type="transmembrane region" description="Helical" evidence="2">
    <location>
        <begin position="17"/>
        <end position="35"/>
    </location>
</feature>
<keyword evidence="2" id="KW-0812">Transmembrane</keyword>
<dbReference type="Proteomes" id="UP001282284">
    <property type="component" value="Unassembled WGS sequence"/>
</dbReference>
<sequence>MTGPPTDRFEKFIKSRWTWIVVALVITLGIGSTIGRTSAKVPIEDKKVSYDELVEKLEKKEKELSSINDEITTRKKERSQLIEDQAKLKTEIKTQQIEFDEALEIIKNKETVLAEIKSSETTLSSKQSELEEIENTITTRKDELAKVEQLIVEKEEEPLELSAGQFFVGSDIPAGRYKITPVGRGSNFQTYDKDGRIDVNIILSNRDDFGLKEYITYLFDGYIIDTQTPARYQPVE</sequence>
<accession>A0ABU4GA14</accession>
<feature type="coiled-coil region" evidence="1">
    <location>
        <begin position="116"/>
        <end position="157"/>
    </location>
</feature>